<name>A0A1A2SFQ0_9MYCO</name>
<comment type="caution">
    <text evidence="1">The sequence shown here is derived from an EMBL/GenBank/DDBJ whole genome shotgun (WGS) entry which is preliminary data.</text>
</comment>
<organism evidence="1 2">
    <name type="scientific">Mycobacterium colombiense</name>
    <dbReference type="NCBI Taxonomy" id="339268"/>
    <lineage>
        <taxon>Bacteria</taxon>
        <taxon>Bacillati</taxon>
        <taxon>Actinomycetota</taxon>
        <taxon>Actinomycetes</taxon>
        <taxon>Mycobacteriales</taxon>
        <taxon>Mycobacteriaceae</taxon>
        <taxon>Mycobacterium</taxon>
        <taxon>Mycobacterium avium complex (MAC)</taxon>
    </lineage>
</organism>
<dbReference type="Proteomes" id="UP000093861">
    <property type="component" value="Unassembled WGS sequence"/>
</dbReference>
<dbReference type="AlphaFoldDB" id="A0A1A2SFQ0"/>
<dbReference type="EMBL" id="LZJS01000061">
    <property type="protein sequence ID" value="OBH62860.1"/>
    <property type="molecule type" value="Genomic_DNA"/>
</dbReference>
<reference evidence="1 2" key="1">
    <citation type="submission" date="2016-06" db="EMBL/GenBank/DDBJ databases">
        <authorList>
            <person name="Kjaerup R.B."/>
            <person name="Dalgaard T.S."/>
            <person name="Juul-Madsen H.R."/>
        </authorList>
    </citation>
    <scope>NUCLEOTIDE SEQUENCE [LARGE SCALE GENOMIC DNA]</scope>
    <source>
        <strain evidence="1 2">E2464</strain>
    </source>
</reference>
<protein>
    <submittedName>
        <fullName evidence="1">Uncharacterized protein</fullName>
    </submittedName>
</protein>
<sequence>MALFLMGADVCIARERAGHDRDSAIPQMRAAMDDLFQADCHFYGILTTSFLVETLMERGLDGDVAEAEVAIERLAAVRADEGLVIRDIWLLRLRALLARAHGDDARYRDFRDRYRETARTLAFEGHIAWAQAMPGRRQA</sequence>
<gene>
    <name evidence="1" type="ORF">A5685_22710</name>
</gene>
<accession>A0A1A2SFQ0</accession>
<evidence type="ECO:0000313" key="1">
    <source>
        <dbReference type="EMBL" id="OBH62860.1"/>
    </source>
</evidence>
<evidence type="ECO:0000313" key="2">
    <source>
        <dbReference type="Proteomes" id="UP000093861"/>
    </source>
</evidence>
<proteinExistence type="predicted"/>